<dbReference type="Proteomes" id="UP000184330">
    <property type="component" value="Unassembled WGS sequence"/>
</dbReference>
<dbReference type="SUPFAM" id="SSF54373">
    <property type="entry name" value="FAD-linked reductases, C-terminal domain"/>
    <property type="match status" value="1"/>
</dbReference>
<feature type="binding site" evidence="2">
    <location>
        <begin position="554"/>
        <end position="555"/>
    </location>
    <ligand>
        <name>FAD</name>
        <dbReference type="ChEBI" id="CHEBI:57692"/>
    </ligand>
</feature>
<dbReference type="GO" id="GO:0050660">
    <property type="term" value="F:flavin adenine dinucleotide binding"/>
    <property type="evidence" value="ECO:0007669"/>
    <property type="project" value="InterPro"/>
</dbReference>
<name>A0A1L7XZ13_9HELO</name>
<evidence type="ECO:0000259" key="5">
    <source>
        <dbReference type="PROSITE" id="PS00623"/>
    </source>
</evidence>
<protein>
    <submittedName>
        <fullName evidence="7">Probable cellobiose dehydrogenase</fullName>
    </submittedName>
</protein>
<evidence type="ECO:0000256" key="2">
    <source>
        <dbReference type="PIRSR" id="PIRSR000137-2"/>
    </source>
</evidence>
<dbReference type="Gene3D" id="3.50.50.60">
    <property type="entry name" value="FAD/NAD(P)-binding domain"/>
    <property type="match status" value="1"/>
</dbReference>
<dbReference type="InterPro" id="IPR036188">
    <property type="entry name" value="FAD/NAD-bd_sf"/>
</dbReference>
<evidence type="ECO:0000256" key="1">
    <source>
        <dbReference type="ARBA" id="ARBA00010790"/>
    </source>
</evidence>
<evidence type="ECO:0000313" key="8">
    <source>
        <dbReference type="Proteomes" id="UP000184330"/>
    </source>
</evidence>
<evidence type="ECO:0000259" key="6">
    <source>
        <dbReference type="PROSITE" id="PS00624"/>
    </source>
</evidence>
<keyword evidence="4" id="KW-0732">Signal</keyword>
<dbReference type="AlphaFoldDB" id="A0A1L7XZ13"/>
<dbReference type="InterPro" id="IPR012132">
    <property type="entry name" value="GMC_OxRdtase"/>
</dbReference>
<gene>
    <name evidence="7" type="ORF">PAC_20101</name>
</gene>
<keyword evidence="3" id="KW-0285">Flavoprotein</keyword>
<dbReference type="PIRSF" id="PIRSF000137">
    <property type="entry name" value="Alcohol_oxidase"/>
    <property type="match status" value="1"/>
</dbReference>
<dbReference type="InterPro" id="IPR007867">
    <property type="entry name" value="GMC_OxRtase_C"/>
</dbReference>
<accession>A0A1L7XZ13</accession>
<feature type="domain" description="Glucose-methanol-choline oxidoreductase N-terminal" evidence="5">
    <location>
        <begin position="110"/>
        <end position="133"/>
    </location>
</feature>
<dbReference type="PROSITE" id="PS00624">
    <property type="entry name" value="GMC_OXRED_2"/>
    <property type="match status" value="1"/>
</dbReference>
<keyword evidence="8" id="KW-1185">Reference proteome</keyword>
<evidence type="ECO:0000313" key="7">
    <source>
        <dbReference type="EMBL" id="CZR70200.1"/>
    </source>
</evidence>
<dbReference type="PANTHER" id="PTHR47190:SF1">
    <property type="entry name" value="GLUCOSE-METHANOL-CHOLINE OXIDOREDUCTASE N-TERMINAL DOMAIN-CONTAINING PROTEIN"/>
    <property type="match status" value="1"/>
</dbReference>
<reference evidence="7 8" key="1">
    <citation type="submission" date="2016-03" db="EMBL/GenBank/DDBJ databases">
        <authorList>
            <person name="Ploux O."/>
        </authorList>
    </citation>
    <scope>NUCLEOTIDE SEQUENCE [LARGE SCALE GENOMIC DNA]</scope>
    <source>
        <strain evidence="7 8">UAMH 11012</strain>
    </source>
</reference>
<dbReference type="InterPro" id="IPR053208">
    <property type="entry name" value="GMC_Oxidoreductase_CD"/>
</dbReference>
<dbReference type="SUPFAM" id="SSF51905">
    <property type="entry name" value="FAD/NAD(P)-binding domain"/>
    <property type="match status" value="1"/>
</dbReference>
<organism evidence="7 8">
    <name type="scientific">Phialocephala subalpina</name>
    <dbReference type="NCBI Taxonomy" id="576137"/>
    <lineage>
        <taxon>Eukaryota</taxon>
        <taxon>Fungi</taxon>
        <taxon>Dikarya</taxon>
        <taxon>Ascomycota</taxon>
        <taxon>Pezizomycotina</taxon>
        <taxon>Leotiomycetes</taxon>
        <taxon>Helotiales</taxon>
        <taxon>Mollisiaceae</taxon>
        <taxon>Phialocephala</taxon>
        <taxon>Phialocephala fortinii species complex</taxon>
    </lineage>
</organism>
<evidence type="ECO:0000256" key="4">
    <source>
        <dbReference type="SAM" id="SignalP"/>
    </source>
</evidence>
<feature type="domain" description="Glucose-methanol-choline oxidoreductase N-terminal" evidence="6">
    <location>
        <begin position="286"/>
        <end position="300"/>
    </location>
</feature>
<comment type="cofactor">
    <cofactor evidence="2">
        <name>FAD</name>
        <dbReference type="ChEBI" id="CHEBI:57692"/>
    </cofactor>
</comment>
<dbReference type="Pfam" id="PF05199">
    <property type="entry name" value="GMC_oxred_C"/>
    <property type="match status" value="1"/>
</dbReference>
<dbReference type="Gene3D" id="3.30.410.10">
    <property type="entry name" value="Cholesterol Oxidase, domain 2"/>
    <property type="match status" value="1"/>
</dbReference>
<dbReference type="PANTHER" id="PTHR47190">
    <property type="entry name" value="DEHYDROGENASE, PUTATIVE-RELATED"/>
    <property type="match status" value="1"/>
</dbReference>
<keyword evidence="2 3" id="KW-0274">FAD</keyword>
<feature type="binding site" evidence="2">
    <location>
        <position position="544"/>
    </location>
    <ligand>
        <name>FAD</name>
        <dbReference type="ChEBI" id="CHEBI:57692"/>
    </ligand>
</feature>
<dbReference type="OrthoDB" id="413885at2759"/>
<dbReference type="STRING" id="576137.A0A1L7XZ13"/>
<sequence length="578" mass="62255">MHFFSVLVCVSFALLASADWSTEIWDAIVVGAGPAGIIVASRLAEAGVKTLLLEAGGPSYGVTGGDLDSRRPSWLSDTNLTRVDVPGLYKSIFATSSNLTCTGMVNAFGGCTVGGSSAINAGLFFEPPASDYDLYFPRGWKSAHMKNATRRLYSMQPSTNITSQDGIRYLQSGYDAARQWLVEGLGYKEVDINAHADDKKEVFGHPIFDYANGQRGGPVTTYLQSALAKPNFHLQTGAKVKRVEREAHMGEWRATGVTVVVDNVEKVVNVSKGYSIQKGRVVLSAGALQSPALLMFSGIGPNETLSVLHAAGKLAPNMQPDHWINNSHVGGGLFDNPNTFIELRGDASVQSYTYSYENPPTKDKDLYLQSRSGPYSFASETSVFWDILPHPDGRVVGFQGTIDSSGYGDEFQGDHDITLNIYGTSGLKSRGRVVLDSNFVPGPDGNVYYSDPQDAKDIASFIYKIFQGLPASGLTPLNLPQNSTQAEIERYITTGSAYARGQTNHWSSSCKMVDSQDRNSTTWSGCVAADTQAMGVSNIHVVDGSIVPPLTVNPQFGIMVVAEEGADWVASKFGKSLN</sequence>
<dbReference type="GO" id="GO:0016614">
    <property type="term" value="F:oxidoreductase activity, acting on CH-OH group of donors"/>
    <property type="evidence" value="ECO:0007669"/>
    <property type="project" value="InterPro"/>
</dbReference>
<dbReference type="PROSITE" id="PS00623">
    <property type="entry name" value="GMC_OXRED_1"/>
    <property type="match status" value="1"/>
</dbReference>
<feature type="chain" id="PRO_5012114852" evidence="4">
    <location>
        <begin position="19"/>
        <end position="578"/>
    </location>
</feature>
<dbReference type="Pfam" id="PF00732">
    <property type="entry name" value="GMC_oxred_N"/>
    <property type="match status" value="1"/>
</dbReference>
<dbReference type="InterPro" id="IPR000172">
    <property type="entry name" value="GMC_OxRdtase_N"/>
</dbReference>
<comment type="similarity">
    <text evidence="1 3">Belongs to the GMC oxidoreductase family.</text>
</comment>
<proteinExistence type="inferred from homology"/>
<feature type="binding site" evidence="2">
    <location>
        <position position="240"/>
    </location>
    <ligand>
        <name>FAD</name>
        <dbReference type="ChEBI" id="CHEBI:57692"/>
    </ligand>
</feature>
<dbReference type="EMBL" id="FJOG01000107">
    <property type="protein sequence ID" value="CZR70200.1"/>
    <property type="molecule type" value="Genomic_DNA"/>
</dbReference>
<feature type="signal peptide" evidence="4">
    <location>
        <begin position="1"/>
        <end position="18"/>
    </location>
</feature>
<evidence type="ECO:0000256" key="3">
    <source>
        <dbReference type="RuleBase" id="RU003968"/>
    </source>
</evidence>